<sequence>MADRHFEAAGIRPMALADYDAVLHLMQHTPGVVVREADSREGITCYLQRNPGLSFVAVAANRIVGCAMCGHDGRRGYLQHVLVLPDYRQQGIARKLVQHCLDGLTRQGIYKCHLDVLADNLAAQDYWTHLGWKARTDIRRYSFIMQGGENS</sequence>
<dbReference type="AlphaFoldDB" id="A0A433SEM4"/>
<comment type="caution">
    <text evidence="4">The sequence shown here is derived from an EMBL/GenBank/DDBJ whole genome shotgun (WGS) entry which is preliminary data.</text>
</comment>
<dbReference type="RefSeq" id="WP_239442062.1">
    <property type="nucleotide sequence ID" value="NZ_PQSP01000002.1"/>
</dbReference>
<gene>
    <name evidence="4" type="primary">rimI_2</name>
    <name evidence="4" type="ORF">CUZ56_01116</name>
</gene>
<dbReference type="PANTHER" id="PTHR43877">
    <property type="entry name" value="AMINOALKYLPHOSPHONATE N-ACETYLTRANSFERASE-RELATED-RELATED"/>
    <property type="match status" value="1"/>
</dbReference>
<keyword evidence="5" id="KW-1185">Reference proteome</keyword>
<dbReference type="Pfam" id="PF00583">
    <property type="entry name" value="Acetyltransf_1"/>
    <property type="match status" value="1"/>
</dbReference>
<proteinExistence type="predicted"/>
<dbReference type="InterPro" id="IPR000182">
    <property type="entry name" value="GNAT_dom"/>
</dbReference>
<feature type="domain" description="N-acetyltransferase" evidence="3">
    <location>
        <begin position="9"/>
        <end position="151"/>
    </location>
</feature>
<dbReference type="PROSITE" id="PS51186">
    <property type="entry name" value="GNAT"/>
    <property type="match status" value="1"/>
</dbReference>
<evidence type="ECO:0000256" key="2">
    <source>
        <dbReference type="ARBA" id="ARBA00023315"/>
    </source>
</evidence>
<name>A0A433SEM4_9BURK</name>
<dbReference type="SUPFAM" id="SSF55729">
    <property type="entry name" value="Acyl-CoA N-acyltransferases (Nat)"/>
    <property type="match status" value="1"/>
</dbReference>
<evidence type="ECO:0000259" key="3">
    <source>
        <dbReference type="PROSITE" id="PS51186"/>
    </source>
</evidence>
<dbReference type="Proteomes" id="UP000286947">
    <property type="component" value="Unassembled WGS sequence"/>
</dbReference>
<organism evidence="4 5">
    <name type="scientific">Saezia sanguinis</name>
    <dbReference type="NCBI Taxonomy" id="1965230"/>
    <lineage>
        <taxon>Bacteria</taxon>
        <taxon>Pseudomonadati</taxon>
        <taxon>Pseudomonadota</taxon>
        <taxon>Betaproteobacteria</taxon>
        <taxon>Burkholderiales</taxon>
        <taxon>Saeziaceae</taxon>
        <taxon>Saezia</taxon>
    </lineage>
</organism>
<reference evidence="4 5" key="1">
    <citation type="submission" date="2018-01" db="EMBL/GenBank/DDBJ databases">
        <title>Saezia sanguinis gen. nov., sp. nov., in the order Burkholderiales isolated from human blood.</title>
        <authorList>
            <person name="Medina-Pascual M.J."/>
            <person name="Valdezate S."/>
            <person name="Monzon S."/>
            <person name="Cuesta I."/>
            <person name="Carrasco G."/>
            <person name="Villalon P."/>
            <person name="Saez-Nieto J.A."/>
        </authorList>
    </citation>
    <scope>NUCLEOTIDE SEQUENCE [LARGE SCALE GENOMIC DNA]</scope>
    <source>
        <strain evidence="4 5">CNM695-12</strain>
    </source>
</reference>
<accession>A0A433SEM4</accession>
<evidence type="ECO:0000256" key="1">
    <source>
        <dbReference type="ARBA" id="ARBA00022679"/>
    </source>
</evidence>
<dbReference type="Gene3D" id="3.40.630.30">
    <property type="match status" value="1"/>
</dbReference>
<protein>
    <submittedName>
        <fullName evidence="4">Ribosomal-protein-alanine acetyltransferase</fullName>
        <ecNumber evidence="4">2.3.1.267</ecNumber>
    </submittedName>
</protein>
<dbReference type="EMBL" id="PQSP01000002">
    <property type="protein sequence ID" value="RUS67175.1"/>
    <property type="molecule type" value="Genomic_DNA"/>
</dbReference>
<dbReference type="CDD" id="cd04301">
    <property type="entry name" value="NAT_SF"/>
    <property type="match status" value="1"/>
</dbReference>
<dbReference type="GO" id="GO:0008999">
    <property type="term" value="F:protein-N-terminal-alanine acetyltransferase activity"/>
    <property type="evidence" value="ECO:0007669"/>
    <property type="project" value="UniProtKB-EC"/>
</dbReference>
<keyword evidence="2 4" id="KW-0012">Acyltransferase</keyword>
<dbReference type="InterPro" id="IPR050832">
    <property type="entry name" value="Bact_Acetyltransf"/>
</dbReference>
<dbReference type="InterPro" id="IPR016181">
    <property type="entry name" value="Acyl_CoA_acyltransferase"/>
</dbReference>
<evidence type="ECO:0000313" key="4">
    <source>
        <dbReference type="EMBL" id="RUS67175.1"/>
    </source>
</evidence>
<evidence type="ECO:0000313" key="5">
    <source>
        <dbReference type="Proteomes" id="UP000286947"/>
    </source>
</evidence>
<keyword evidence="1 4" id="KW-0808">Transferase</keyword>
<dbReference type="EC" id="2.3.1.267" evidence="4"/>